<organism evidence="1 3">
    <name type="scientific">Sphingopyxis terrae subsp. terrae NBRC 15098</name>
    <dbReference type="NCBI Taxonomy" id="1219058"/>
    <lineage>
        <taxon>Bacteria</taxon>
        <taxon>Pseudomonadati</taxon>
        <taxon>Pseudomonadota</taxon>
        <taxon>Alphaproteobacteria</taxon>
        <taxon>Sphingomonadales</taxon>
        <taxon>Sphingomonadaceae</taxon>
        <taxon>Sphingopyxis</taxon>
    </lineage>
</organism>
<dbReference type="STRING" id="1219058.AOA14_08865"/>
<gene>
    <name evidence="1" type="ORF">AOA14_08865</name>
    <name evidence="2" type="ORF">AOA14_16330</name>
</gene>
<dbReference type="EMBL" id="CP013342">
    <property type="protein sequence ID" value="AMU96172.1"/>
    <property type="molecule type" value="Genomic_DNA"/>
</dbReference>
<dbReference type="EMBL" id="CP013342">
    <property type="protein sequence ID" value="AMU94709.1"/>
    <property type="molecule type" value="Genomic_DNA"/>
</dbReference>
<reference evidence="3" key="1">
    <citation type="submission" date="2015-11" db="EMBL/GenBank/DDBJ databases">
        <title>Complete genome sequence of a polyethylene glycol-degrading strain Sphingopyxis terrae strain 203-1 (NBRC 15098).</title>
        <authorList>
            <person name="Yoshiyuki O."/>
            <person name="Shouta N."/>
            <person name="Nagata Y."/>
            <person name="Numata M."/>
            <person name="Tsuchikane K."/>
            <person name="Hosoyama A."/>
            <person name="Yamazoe A."/>
            <person name="Tsuda M."/>
            <person name="Fujita N."/>
            <person name="Kawai F."/>
        </authorList>
    </citation>
    <scope>NUCLEOTIDE SEQUENCE [LARGE SCALE GENOMIC DNA]</scope>
    <source>
        <strain evidence="3">203-1</strain>
    </source>
</reference>
<dbReference type="KEGG" id="ster:AOA14_16330"/>
<accession>A0A142VYB5</accession>
<reference evidence="1 3" key="3">
    <citation type="journal article" date="2016" name="Genome Announc.">
        <title>Complete Genome Sequence of Sphingopyxis terrae Strain 203-1 (NBRC 111660), a Polyethylene Glycol Degrader.</title>
        <authorList>
            <person name="Ohtsubo Y."/>
            <person name="Nonoyama S."/>
            <person name="Nagata Y."/>
            <person name="Numata M."/>
            <person name="Tsuchikane K."/>
            <person name="Hosoyama A."/>
            <person name="Yamazoe A."/>
            <person name="Tsuda M."/>
            <person name="Fujita N."/>
            <person name="Kawai F."/>
        </authorList>
    </citation>
    <scope>NUCLEOTIDE SEQUENCE [LARGE SCALE GENOMIC DNA]</scope>
    <source>
        <strain evidence="1 3">203-1</strain>
    </source>
</reference>
<name>A0A142VYB5_9SPHN</name>
<dbReference type="AlphaFoldDB" id="A0A142VYB5"/>
<protein>
    <submittedName>
        <fullName evidence="1">Uncharacterized protein</fullName>
    </submittedName>
</protein>
<reference evidence="1" key="2">
    <citation type="submission" date="2015-11" db="EMBL/GenBank/DDBJ databases">
        <authorList>
            <person name="Zhang Y."/>
            <person name="Guo Z."/>
        </authorList>
    </citation>
    <scope>NUCLEOTIDE SEQUENCE</scope>
    <source>
        <strain evidence="1">203-1</strain>
    </source>
</reference>
<dbReference type="Proteomes" id="UP000076234">
    <property type="component" value="Chromosome"/>
</dbReference>
<evidence type="ECO:0000313" key="1">
    <source>
        <dbReference type="EMBL" id="AMU94709.1"/>
    </source>
</evidence>
<dbReference type="KEGG" id="ster:AOA14_08865"/>
<dbReference type="RefSeq" id="WP_062900746.1">
    <property type="nucleotide sequence ID" value="NZ_CP013342.1"/>
</dbReference>
<evidence type="ECO:0000313" key="3">
    <source>
        <dbReference type="Proteomes" id="UP000076234"/>
    </source>
</evidence>
<proteinExistence type="predicted"/>
<evidence type="ECO:0000313" key="2">
    <source>
        <dbReference type="EMBL" id="AMU96172.1"/>
    </source>
</evidence>
<sequence>MDEQHDPSLMGMTVNERLFHGGILGQWDAAVRRRDRQEMLALLEQVEVTDPHFTVDTVLANPKAYGF</sequence>